<name>A0A9W7KXS7_9STRA</name>
<dbReference type="AlphaFoldDB" id="A0A9W7KXS7"/>
<dbReference type="OrthoDB" id="337295at2759"/>
<evidence type="ECO:0000256" key="3">
    <source>
        <dbReference type="SAM" id="Phobius"/>
    </source>
</evidence>
<comment type="caution">
    <text evidence="4">The sequence shown here is derived from an EMBL/GenBank/DDBJ whole genome shotgun (WGS) entry which is preliminary data.</text>
</comment>
<accession>A0A9W7KXS7</accession>
<evidence type="ECO:0000313" key="5">
    <source>
        <dbReference type="Proteomes" id="UP001165122"/>
    </source>
</evidence>
<keyword evidence="3" id="KW-0472">Membrane</keyword>
<keyword evidence="3" id="KW-1133">Transmembrane helix</keyword>
<feature type="region of interest" description="Disordered" evidence="2">
    <location>
        <begin position="362"/>
        <end position="440"/>
    </location>
</feature>
<feature type="compositionally biased region" description="Basic and acidic residues" evidence="2">
    <location>
        <begin position="387"/>
        <end position="415"/>
    </location>
</feature>
<feature type="coiled-coil region" evidence="1">
    <location>
        <begin position="443"/>
        <end position="480"/>
    </location>
</feature>
<keyword evidence="5" id="KW-1185">Reference proteome</keyword>
<evidence type="ECO:0000256" key="2">
    <source>
        <dbReference type="SAM" id="MobiDB-lite"/>
    </source>
</evidence>
<gene>
    <name evidence="4" type="ORF">TrLO_g10270</name>
</gene>
<dbReference type="EMBL" id="BRXW01000237">
    <property type="protein sequence ID" value="GMI15738.1"/>
    <property type="molecule type" value="Genomic_DNA"/>
</dbReference>
<dbReference type="Proteomes" id="UP001165122">
    <property type="component" value="Unassembled WGS sequence"/>
</dbReference>
<feature type="compositionally biased region" description="Polar residues" evidence="2">
    <location>
        <begin position="371"/>
        <end position="380"/>
    </location>
</feature>
<feature type="region of interest" description="Disordered" evidence="2">
    <location>
        <begin position="481"/>
        <end position="502"/>
    </location>
</feature>
<organism evidence="4 5">
    <name type="scientific">Triparma laevis f. longispina</name>
    <dbReference type="NCBI Taxonomy" id="1714387"/>
    <lineage>
        <taxon>Eukaryota</taxon>
        <taxon>Sar</taxon>
        <taxon>Stramenopiles</taxon>
        <taxon>Ochrophyta</taxon>
        <taxon>Bolidophyceae</taxon>
        <taxon>Parmales</taxon>
        <taxon>Triparmaceae</taxon>
        <taxon>Triparma</taxon>
    </lineage>
</organism>
<protein>
    <submittedName>
        <fullName evidence="4">Uncharacterized protein</fullName>
    </submittedName>
</protein>
<evidence type="ECO:0000256" key="1">
    <source>
        <dbReference type="SAM" id="Coils"/>
    </source>
</evidence>
<keyword evidence="1" id="KW-0175">Coiled coil</keyword>
<feature type="transmembrane region" description="Helical" evidence="3">
    <location>
        <begin position="316"/>
        <end position="339"/>
    </location>
</feature>
<reference evidence="5" key="1">
    <citation type="journal article" date="2023" name="Commun. Biol.">
        <title>Genome analysis of Parmales, the sister group of diatoms, reveals the evolutionary specialization of diatoms from phago-mixotrophs to photoautotrophs.</title>
        <authorList>
            <person name="Ban H."/>
            <person name="Sato S."/>
            <person name="Yoshikawa S."/>
            <person name="Yamada K."/>
            <person name="Nakamura Y."/>
            <person name="Ichinomiya M."/>
            <person name="Sato N."/>
            <person name="Blanc-Mathieu R."/>
            <person name="Endo H."/>
            <person name="Kuwata A."/>
            <person name="Ogata H."/>
        </authorList>
    </citation>
    <scope>NUCLEOTIDE SEQUENCE [LARGE SCALE GENOMIC DNA]</scope>
    <source>
        <strain evidence="5">NIES 3700</strain>
    </source>
</reference>
<evidence type="ECO:0000313" key="4">
    <source>
        <dbReference type="EMBL" id="GMI15738.1"/>
    </source>
</evidence>
<keyword evidence="3" id="KW-0812">Transmembrane</keyword>
<feature type="compositionally biased region" description="Low complexity" evidence="2">
    <location>
        <begin position="426"/>
        <end position="437"/>
    </location>
</feature>
<proteinExistence type="predicted"/>
<sequence length="502" mass="56433">MPTILGSVTAIPDDLQPGFGQLFSKYINVFGVNIVARSSIPDAKVAHVANILAQYLDNDEDGQPDDKAVRDELYNRYATLLLFEDRKDADHFFKPTDIRVWLEYLNLFVAGAVGNYKEILALDIVPKSKALDANFHGEGLRGDTYYDEDQFDKTLEETLHLITHTGVARTYSDAFGEGLIAHAAGTGAVSEMNFLIDDLNGDCGSGYWKDYTSPGSEECNGHFARADADCTYNCIQQQGLYWTLTSLLGAHNYTARIEEVKDEWTMCDPALVRSNATELVSLLQRHSKYDWLPRKLPDGQYSGELPKFAVHKITDYAPYIVAALIAFVLFILYSICWCYRRHKFMHADHSEEDQKKVIELKAKSSRHLTRGMSSVSQRTGLSIVDSGGEKSGSKRDSKRSPGRANRHDQDTRGTMDTRGTIGDSMASTKSAASTTSAVDMRRLQKLEAENKRLKKVEQENRKLRERVKEHEELFTALDEVEFEEMDEEAPIPLNQRASEAIS</sequence>